<dbReference type="PIRSF" id="PIRSF019883">
    <property type="entry name" value="UCP019883"/>
    <property type="match status" value="1"/>
</dbReference>
<dbReference type="KEGG" id="sniv:SFSGTM_25140"/>
<feature type="transmembrane region" description="Helical" evidence="1">
    <location>
        <begin position="38"/>
        <end position="59"/>
    </location>
</feature>
<protein>
    <submittedName>
        <fullName evidence="2">Membrane protein</fullName>
    </submittedName>
</protein>
<evidence type="ECO:0000256" key="1">
    <source>
        <dbReference type="SAM" id="Phobius"/>
    </source>
</evidence>
<dbReference type="Proteomes" id="UP000463939">
    <property type="component" value="Chromosome"/>
</dbReference>
<proteinExistence type="predicted"/>
<dbReference type="Pfam" id="PF10993">
    <property type="entry name" value="DUF2818"/>
    <property type="match status" value="1"/>
</dbReference>
<evidence type="ECO:0000313" key="3">
    <source>
        <dbReference type="Proteomes" id="UP000463939"/>
    </source>
</evidence>
<dbReference type="AlphaFoldDB" id="A0A809RJP4"/>
<keyword evidence="3" id="KW-1185">Reference proteome</keyword>
<dbReference type="RefSeq" id="WP_174237418.1">
    <property type="nucleotide sequence ID" value="NZ_AP021881.1"/>
</dbReference>
<reference evidence="3" key="1">
    <citation type="submission" date="2019-11" db="EMBL/GenBank/DDBJ databases">
        <title>Isolation and characterization of a novel species in the genus Sulfuriferula.</title>
        <authorList>
            <person name="Mochizuki J."/>
            <person name="Kojima H."/>
            <person name="Fukui M."/>
        </authorList>
    </citation>
    <scope>NUCLEOTIDE SEQUENCE [LARGE SCALE GENOMIC DNA]</scope>
    <source>
        <strain evidence="3">SGTM</strain>
    </source>
</reference>
<feature type="transmembrane region" description="Helical" evidence="1">
    <location>
        <begin position="71"/>
        <end position="94"/>
    </location>
</feature>
<dbReference type="InterPro" id="IPR016768">
    <property type="entry name" value="UCP019883"/>
</dbReference>
<name>A0A809RJP4_9PROT</name>
<organism evidence="2 3">
    <name type="scientific">Sulfuriferula nivalis</name>
    <dbReference type="NCBI Taxonomy" id="2675298"/>
    <lineage>
        <taxon>Bacteria</taxon>
        <taxon>Pseudomonadati</taxon>
        <taxon>Pseudomonadota</taxon>
        <taxon>Betaproteobacteria</taxon>
        <taxon>Nitrosomonadales</taxon>
        <taxon>Sulfuricellaceae</taxon>
        <taxon>Sulfuriferula</taxon>
    </lineage>
</organism>
<evidence type="ECO:0000313" key="2">
    <source>
        <dbReference type="EMBL" id="BBP01806.1"/>
    </source>
</evidence>
<keyword evidence="1" id="KW-0472">Membrane</keyword>
<keyword evidence="1" id="KW-0812">Transmembrane</keyword>
<sequence>MNTSVLALLVVALAAANIPFFTNRVMLVIPVKTEYKALGWHVLEMVIWYFVVGFLGRLLEQKTGVAHPQHWEFYAVTASMFIVLAFPGFVYRYLWRR</sequence>
<gene>
    <name evidence="2" type="ORF">SFSGTM_25140</name>
</gene>
<keyword evidence="1" id="KW-1133">Transmembrane helix</keyword>
<accession>A0A809RJP4</accession>
<dbReference type="EMBL" id="AP021881">
    <property type="protein sequence ID" value="BBP01806.1"/>
    <property type="molecule type" value="Genomic_DNA"/>
</dbReference>